<dbReference type="OrthoDB" id="3231000at2759"/>
<organism evidence="2 3">
    <name type="scientific">Thelonectria olida</name>
    <dbReference type="NCBI Taxonomy" id="1576542"/>
    <lineage>
        <taxon>Eukaryota</taxon>
        <taxon>Fungi</taxon>
        <taxon>Dikarya</taxon>
        <taxon>Ascomycota</taxon>
        <taxon>Pezizomycotina</taxon>
        <taxon>Sordariomycetes</taxon>
        <taxon>Hypocreomycetidae</taxon>
        <taxon>Hypocreales</taxon>
        <taxon>Nectriaceae</taxon>
        <taxon>Thelonectria</taxon>
    </lineage>
</organism>
<sequence length="485" mass="54461">MDPLSILNLFSIGVAVTRLIGNTSTGPLDEEKWKKCVRLGPSSHRFHGVWDIALKNDQAWRQLGEIILENNARHPSHRIPQDENSVRLSVGEQVTNDSVAGSDAVSGFTALSSQWREADSHLLCPITTYETSVPERVVRYLRVFEDENQRRQVHILCRTYGFPPAETHEEDQAGGPRFYSTERLVSELQALDSAYRAVRTRENWKQTFLLQVHHACLRFFAEFLESLVLRDGTGEDADMDPAWAELRLWNLRKITKHAYECRRLSEMGRKLVTTTESLIDVVRASLPISDSQPLSSEFMAIGVELQGCCREVKEQLQKLSDGLEHDLKFLELSRNVNQTRGVQQLTLLATVFLPLSLAAGVLSMQTRFKDLGTLLYDFFGVVVLLGAIVLIIIIGMTAIAILRDQESRILENKFYRESIRGKLIFLLTLGLLCYGSLILSSFLVGLFRDVSLGAKILGYGSAAAFGLVLMSISSLSFLIFIIAHC</sequence>
<feature type="transmembrane region" description="Helical" evidence="1">
    <location>
        <begin position="459"/>
        <end position="483"/>
    </location>
</feature>
<dbReference type="Gene3D" id="1.20.58.340">
    <property type="entry name" value="Magnesium transport protein CorA, transmembrane region"/>
    <property type="match status" value="1"/>
</dbReference>
<keyword evidence="3" id="KW-1185">Reference proteome</keyword>
<reference evidence="2 3" key="1">
    <citation type="journal article" date="2021" name="Nat. Commun.">
        <title>Genetic determinants of endophytism in the Arabidopsis root mycobiome.</title>
        <authorList>
            <person name="Mesny F."/>
            <person name="Miyauchi S."/>
            <person name="Thiergart T."/>
            <person name="Pickel B."/>
            <person name="Atanasova L."/>
            <person name="Karlsson M."/>
            <person name="Huettel B."/>
            <person name="Barry K.W."/>
            <person name="Haridas S."/>
            <person name="Chen C."/>
            <person name="Bauer D."/>
            <person name="Andreopoulos W."/>
            <person name="Pangilinan J."/>
            <person name="LaButti K."/>
            <person name="Riley R."/>
            <person name="Lipzen A."/>
            <person name="Clum A."/>
            <person name="Drula E."/>
            <person name="Henrissat B."/>
            <person name="Kohler A."/>
            <person name="Grigoriev I.V."/>
            <person name="Martin F.M."/>
            <person name="Hacquard S."/>
        </authorList>
    </citation>
    <scope>NUCLEOTIDE SEQUENCE [LARGE SCALE GENOMIC DNA]</scope>
    <source>
        <strain evidence="2 3">MPI-CAGE-CH-0241</strain>
    </source>
</reference>
<protein>
    <submittedName>
        <fullName evidence="2">Uncharacterized protein</fullName>
    </submittedName>
</protein>
<evidence type="ECO:0000313" key="2">
    <source>
        <dbReference type="EMBL" id="KAH6871418.1"/>
    </source>
</evidence>
<comment type="caution">
    <text evidence="2">The sequence shown here is derived from an EMBL/GenBank/DDBJ whole genome shotgun (WGS) entry which is preliminary data.</text>
</comment>
<gene>
    <name evidence="2" type="ORF">B0T10DRAFT_450429</name>
</gene>
<proteinExistence type="predicted"/>
<dbReference type="EMBL" id="JAGPYM010000055">
    <property type="protein sequence ID" value="KAH6871418.1"/>
    <property type="molecule type" value="Genomic_DNA"/>
</dbReference>
<keyword evidence="1" id="KW-0472">Membrane</keyword>
<feature type="transmembrane region" description="Helical" evidence="1">
    <location>
        <begin position="378"/>
        <end position="402"/>
    </location>
</feature>
<dbReference type="Proteomes" id="UP000777438">
    <property type="component" value="Unassembled WGS sequence"/>
</dbReference>
<evidence type="ECO:0000256" key="1">
    <source>
        <dbReference type="SAM" id="Phobius"/>
    </source>
</evidence>
<evidence type="ECO:0000313" key="3">
    <source>
        <dbReference type="Proteomes" id="UP000777438"/>
    </source>
</evidence>
<keyword evidence="1" id="KW-0812">Transmembrane</keyword>
<feature type="transmembrane region" description="Helical" evidence="1">
    <location>
        <begin position="423"/>
        <end position="447"/>
    </location>
</feature>
<keyword evidence="1" id="KW-1133">Transmembrane helix</keyword>
<name>A0A9P9AHI9_9HYPO</name>
<dbReference type="AlphaFoldDB" id="A0A9P9AHI9"/>
<accession>A0A9P9AHI9</accession>